<reference evidence="1 2" key="1">
    <citation type="submission" date="2015-01" db="EMBL/GenBank/DDBJ databases">
        <title>The Genome Sequence of Exophiala xenobiotica CBS118157.</title>
        <authorList>
            <consortium name="The Broad Institute Genomics Platform"/>
            <person name="Cuomo C."/>
            <person name="de Hoog S."/>
            <person name="Gorbushina A."/>
            <person name="Stielow B."/>
            <person name="Teixiera M."/>
            <person name="Abouelleil A."/>
            <person name="Chapman S.B."/>
            <person name="Priest M."/>
            <person name="Young S.K."/>
            <person name="Wortman J."/>
            <person name="Nusbaum C."/>
            <person name="Birren B."/>
        </authorList>
    </citation>
    <scope>NUCLEOTIDE SEQUENCE [LARGE SCALE GENOMIC DNA]</scope>
    <source>
        <strain evidence="1 2">CBS 118157</strain>
    </source>
</reference>
<accession>A0A0D2BV92</accession>
<keyword evidence="2" id="KW-1185">Reference proteome</keyword>
<dbReference type="InterPro" id="IPR029032">
    <property type="entry name" value="AhpD-like"/>
</dbReference>
<sequence length="192" mass="21602">MALDFLSEFRRREGESDIRKARWYIIATSALTAASAGEHIGELYRQITAGLSLEDRKIVQRRIKEAILKGSILYGVPRSATAFTSLYAMLPDDEVDTYSPRMENFDKPGDEQRRAERGRNYFDTLWGGPTGGQAQRDRASKYYPDAGWHLNGLLRHGATKEEAQFAQDLALAVAQQFNVKTGSITKVEDVKL</sequence>
<dbReference type="Proteomes" id="UP000054342">
    <property type="component" value="Unassembled WGS sequence"/>
</dbReference>
<dbReference type="GeneID" id="25326964"/>
<dbReference type="AlphaFoldDB" id="A0A0D2BV92"/>
<dbReference type="EMBL" id="KN847319">
    <property type="protein sequence ID" value="KIW56391.1"/>
    <property type="molecule type" value="Genomic_DNA"/>
</dbReference>
<organism evidence="1 2">
    <name type="scientific">Exophiala xenobiotica</name>
    <dbReference type="NCBI Taxonomy" id="348802"/>
    <lineage>
        <taxon>Eukaryota</taxon>
        <taxon>Fungi</taxon>
        <taxon>Dikarya</taxon>
        <taxon>Ascomycota</taxon>
        <taxon>Pezizomycotina</taxon>
        <taxon>Eurotiomycetes</taxon>
        <taxon>Chaetothyriomycetidae</taxon>
        <taxon>Chaetothyriales</taxon>
        <taxon>Herpotrichiellaceae</taxon>
        <taxon>Exophiala</taxon>
    </lineage>
</organism>
<evidence type="ECO:0000313" key="2">
    <source>
        <dbReference type="Proteomes" id="UP000054342"/>
    </source>
</evidence>
<name>A0A0D2BV92_9EURO</name>
<proteinExistence type="predicted"/>
<gene>
    <name evidence="1" type="ORF">PV05_05056</name>
</gene>
<dbReference type="RefSeq" id="XP_013316975.1">
    <property type="nucleotide sequence ID" value="XM_013461521.1"/>
</dbReference>
<dbReference type="SUPFAM" id="SSF69118">
    <property type="entry name" value="AhpD-like"/>
    <property type="match status" value="1"/>
</dbReference>
<dbReference type="HOGENOM" id="CLU_065389_4_0_1"/>
<dbReference type="OrthoDB" id="5537330at2759"/>
<dbReference type="PANTHER" id="PTHR28180">
    <property type="entry name" value="CONSERVED MITOCHONDRIAL PROTEIN-RELATED"/>
    <property type="match status" value="1"/>
</dbReference>
<dbReference type="InterPro" id="IPR052999">
    <property type="entry name" value="PTS1_Protein"/>
</dbReference>
<protein>
    <submittedName>
        <fullName evidence="1">Uncharacterized protein</fullName>
    </submittedName>
</protein>
<dbReference type="Gene3D" id="1.20.1290.10">
    <property type="entry name" value="AhpD-like"/>
    <property type="match status" value="1"/>
</dbReference>
<dbReference type="STRING" id="348802.A0A0D2BV92"/>
<evidence type="ECO:0000313" key="1">
    <source>
        <dbReference type="EMBL" id="KIW56391.1"/>
    </source>
</evidence>